<name>A0A2M3ZDA1_9DIPT</name>
<accession>A0A2M3ZDA1</accession>
<dbReference type="AlphaFoldDB" id="A0A2M3ZDA1"/>
<dbReference type="InterPro" id="IPR028227">
    <property type="entry name" value="UPF0449"/>
</dbReference>
<protein>
    <submittedName>
        <fullName evidence="1">Uncharacterized protein</fullName>
    </submittedName>
</protein>
<dbReference type="Pfam" id="PF15136">
    <property type="entry name" value="UPF0449"/>
    <property type="match status" value="1"/>
</dbReference>
<evidence type="ECO:0000313" key="1">
    <source>
        <dbReference type="EMBL" id="MBW26473.1"/>
    </source>
</evidence>
<organism evidence="1">
    <name type="scientific">Anopheles braziliensis</name>
    <dbReference type="NCBI Taxonomy" id="58242"/>
    <lineage>
        <taxon>Eukaryota</taxon>
        <taxon>Metazoa</taxon>
        <taxon>Ecdysozoa</taxon>
        <taxon>Arthropoda</taxon>
        <taxon>Hexapoda</taxon>
        <taxon>Insecta</taxon>
        <taxon>Pterygota</taxon>
        <taxon>Neoptera</taxon>
        <taxon>Endopterygota</taxon>
        <taxon>Diptera</taxon>
        <taxon>Nematocera</taxon>
        <taxon>Culicoidea</taxon>
        <taxon>Culicidae</taxon>
        <taxon>Anophelinae</taxon>
        <taxon>Anopheles</taxon>
    </lineage>
</organism>
<sequence>MFRRSKQTTAPLPKPPTEEQMMEDLQLFHETRPQQTVSKVDGEGESLGAEPKIETWWKEFEATLEDHREFQDIKLNLEHMRTALQETKSKLQSSCQDIELQIEHDLERIRSTMDE</sequence>
<reference evidence="1" key="1">
    <citation type="submission" date="2018-01" db="EMBL/GenBank/DDBJ databases">
        <title>An insight into the sialome of Amazonian anophelines.</title>
        <authorList>
            <person name="Ribeiro J.M."/>
            <person name="Scarpassa V."/>
            <person name="Calvo E."/>
        </authorList>
    </citation>
    <scope>NUCLEOTIDE SEQUENCE</scope>
    <source>
        <tissue evidence="1">Salivary glands</tissue>
    </source>
</reference>
<proteinExistence type="predicted"/>
<dbReference type="EMBL" id="GGFM01005722">
    <property type="protein sequence ID" value="MBW26473.1"/>
    <property type="molecule type" value="Transcribed_RNA"/>
</dbReference>